<dbReference type="InterPro" id="IPR000305">
    <property type="entry name" value="GIY-YIG_endonuc"/>
</dbReference>
<feature type="domain" description="GIY-YIG" evidence="1">
    <location>
        <begin position="45"/>
        <end position="154"/>
    </location>
</feature>
<dbReference type="Proteomes" id="UP000632273">
    <property type="component" value="Unassembled WGS sequence"/>
</dbReference>
<evidence type="ECO:0000313" key="3">
    <source>
        <dbReference type="Proteomes" id="UP000632273"/>
    </source>
</evidence>
<comment type="caution">
    <text evidence="2">The sequence shown here is derived from an EMBL/GenBank/DDBJ whole genome shotgun (WGS) entry which is preliminary data.</text>
</comment>
<dbReference type="SUPFAM" id="SSF82771">
    <property type="entry name" value="GIY-YIG endonuclease"/>
    <property type="match status" value="1"/>
</dbReference>
<keyword evidence="3" id="KW-1185">Reference proteome</keyword>
<reference evidence="3" key="1">
    <citation type="journal article" date="2019" name="Int. J. Syst. Evol. Microbiol.">
        <title>The Global Catalogue of Microorganisms (GCM) 10K type strain sequencing project: providing services to taxonomists for standard genome sequencing and annotation.</title>
        <authorList>
            <consortium name="The Broad Institute Genomics Platform"/>
            <consortium name="The Broad Institute Genome Sequencing Center for Infectious Disease"/>
            <person name="Wu L."/>
            <person name="Ma J."/>
        </authorList>
    </citation>
    <scope>NUCLEOTIDE SEQUENCE [LARGE SCALE GENOMIC DNA]</scope>
    <source>
        <strain evidence="3">CGMCC 1.15197</strain>
    </source>
</reference>
<proteinExistence type="predicted"/>
<evidence type="ECO:0000313" key="2">
    <source>
        <dbReference type="EMBL" id="GGF04859.1"/>
    </source>
</evidence>
<dbReference type="Pfam" id="PF01541">
    <property type="entry name" value="GIY-YIG"/>
    <property type="match status" value="1"/>
</dbReference>
<dbReference type="EMBL" id="BMHT01000002">
    <property type="protein sequence ID" value="GGF04859.1"/>
    <property type="molecule type" value="Genomic_DNA"/>
</dbReference>
<accession>A0ABQ1TZ05</accession>
<dbReference type="PROSITE" id="PS50164">
    <property type="entry name" value="GIY_YIG"/>
    <property type="match status" value="1"/>
</dbReference>
<name>A0ABQ1TZ05_9BACT</name>
<dbReference type="RefSeq" id="WP_188812690.1">
    <property type="nucleotide sequence ID" value="NZ_BMHT01000002.1"/>
</dbReference>
<dbReference type="InterPro" id="IPR035901">
    <property type="entry name" value="GIY-YIG_endonuc_sf"/>
</dbReference>
<protein>
    <recommendedName>
        <fullName evidence="1">GIY-YIG domain-containing protein</fullName>
    </recommendedName>
</protein>
<evidence type="ECO:0000259" key="1">
    <source>
        <dbReference type="PROSITE" id="PS50164"/>
    </source>
</evidence>
<organism evidence="2 3">
    <name type="scientific">Hymenobacter cavernae</name>
    <dbReference type="NCBI Taxonomy" id="2044852"/>
    <lineage>
        <taxon>Bacteria</taxon>
        <taxon>Pseudomonadati</taxon>
        <taxon>Bacteroidota</taxon>
        <taxon>Cytophagia</taxon>
        <taxon>Cytophagales</taxon>
        <taxon>Hymenobacteraceae</taxon>
        <taxon>Hymenobacter</taxon>
    </lineage>
</organism>
<sequence>MDKYYLLFDDICDISIKDLQNKIMYLNKKIIGEIKLVDLIFDKQSMTGIYIIFDNEDKAVYVGKTGSRAILERLAGHFDLRPGAYMNTFLCALAGKIKQRKGPHATEEDLKNVYENALTHKMIFVQIPNSEEHKKKIGKLEVVLAKELKTKYNTTRGEQNVSTSTLIKFL</sequence>
<gene>
    <name evidence="2" type="ORF">GCM10011383_15020</name>
</gene>